<proteinExistence type="predicted"/>
<reference evidence="1 2" key="1">
    <citation type="journal article" date="2013" name="Antonie Van Leeuwenhoek">
        <title>Echinimonas agarilytica gen. nov., sp. nov., a new gammaproteobacterium isolated from the sea urchin Strongylocentrotus intermedius.</title>
        <authorList>
            <person name="Nedashkovskaya O.I."/>
            <person name="Stenkova A.M."/>
            <person name="Zhukova N.V."/>
            <person name="Van Trappen S."/>
            <person name="Lee J.S."/>
            <person name="Kim S.B."/>
        </authorList>
    </citation>
    <scope>NUCLEOTIDE SEQUENCE [LARGE SCALE GENOMIC DNA]</scope>
    <source>
        <strain evidence="1 2">KMM 6351</strain>
    </source>
</reference>
<name>A0AA41W6N6_9GAMM</name>
<dbReference type="AlphaFoldDB" id="A0AA41W6N6"/>
<evidence type="ECO:0000313" key="2">
    <source>
        <dbReference type="Proteomes" id="UP001165393"/>
    </source>
</evidence>
<dbReference type="PROSITE" id="PS51257">
    <property type="entry name" value="PROKAR_LIPOPROTEIN"/>
    <property type="match status" value="1"/>
</dbReference>
<accession>A0AA41W6N6</accession>
<protein>
    <recommendedName>
        <fullName evidence="3">Lipoprotein</fullName>
    </recommendedName>
</protein>
<evidence type="ECO:0000313" key="1">
    <source>
        <dbReference type="EMBL" id="MCM2680100.1"/>
    </source>
</evidence>
<organism evidence="1 2">
    <name type="scientific">Echinimonas agarilytica</name>
    <dbReference type="NCBI Taxonomy" id="1215918"/>
    <lineage>
        <taxon>Bacteria</taxon>
        <taxon>Pseudomonadati</taxon>
        <taxon>Pseudomonadota</taxon>
        <taxon>Gammaproteobacteria</taxon>
        <taxon>Alteromonadales</taxon>
        <taxon>Echinimonadaceae</taxon>
        <taxon>Echinimonas</taxon>
    </lineage>
</organism>
<keyword evidence="2" id="KW-1185">Reference proteome</keyword>
<dbReference type="Proteomes" id="UP001165393">
    <property type="component" value="Unassembled WGS sequence"/>
</dbReference>
<dbReference type="EMBL" id="JAMQGP010000004">
    <property type="protein sequence ID" value="MCM2680100.1"/>
    <property type="molecule type" value="Genomic_DNA"/>
</dbReference>
<dbReference type="RefSeq" id="WP_251261525.1">
    <property type="nucleotide sequence ID" value="NZ_JAMQGP010000004.1"/>
</dbReference>
<comment type="caution">
    <text evidence="1">The sequence shown here is derived from an EMBL/GenBank/DDBJ whole genome shotgun (WGS) entry which is preliminary data.</text>
</comment>
<sequence>MKYGLIAAGMIWLSGCVTHHETHTLLTTESSSELSLTTGTSAYFETLLETGKQALLQGDFAMAERSLSQADAMKLHEQPNYQAKPALAEALCQQGKFNKGLSVLAEFDCMAKVELGHLQCPIEIPQSLTPCLSLACFGAGSSLSPEGTRALQTMVNDIPRIKALCQP</sequence>
<gene>
    <name evidence="1" type="ORF">NAF29_10535</name>
</gene>
<evidence type="ECO:0008006" key="3">
    <source>
        <dbReference type="Google" id="ProtNLM"/>
    </source>
</evidence>